<dbReference type="GO" id="GO:0008610">
    <property type="term" value="P:lipid biosynthetic process"/>
    <property type="evidence" value="ECO:0007669"/>
    <property type="project" value="TreeGrafter"/>
</dbReference>
<dbReference type="Proteomes" id="UP000638263">
    <property type="component" value="Unassembled WGS sequence"/>
</dbReference>
<comment type="caution">
    <text evidence="5">The sequence shown here is derived from an EMBL/GenBank/DDBJ whole genome shotgun (WGS) entry which is preliminary data.</text>
</comment>
<proteinExistence type="inferred from homology"/>
<dbReference type="Gene3D" id="3.40.50.1820">
    <property type="entry name" value="alpha/beta hydrolase"/>
    <property type="match status" value="1"/>
</dbReference>
<evidence type="ECO:0000256" key="2">
    <source>
        <dbReference type="ARBA" id="ARBA00015007"/>
    </source>
</evidence>
<dbReference type="EMBL" id="BMMH01000009">
    <property type="protein sequence ID" value="GGL23325.1"/>
    <property type="molecule type" value="Genomic_DNA"/>
</dbReference>
<dbReference type="PANTHER" id="PTHR11487">
    <property type="entry name" value="THIOESTERASE"/>
    <property type="match status" value="1"/>
</dbReference>
<evidence type="ECO:0000313" key="6">
    <source>
        <dbReference type="Proteomes" id="UP000638263"/>
    </source>
</evidence>
<dbReference type="AlphaFoldDB" id="A0A917RSQ8"/>
<feature type="domain" description="Thioesterase" evidence="4">
    <location>
        <begin position="20"/>
        <end position="239"/>
    </location>
</feature>
<reference evidence="5" key="2">
    <citation type="submission" date="2020-09" db="EMBL/GenBank/DDBJ databases">
        <authorList>
            <person name="Sun Q."/>
            <person name="Zhou Y."/>
        </authorList>
    </citation>
    <scope>NUCLEOTIDE SEQUENCE</scope>
    <source>
        <strain evidence="5">CGMCC 4.3508</strain>
    </source>
</reference>
<keyword evidence="6" id="KW-1185">Reference proteome</keyword>
<dbReference type="InterPro" id="IPR029058">
    <property type="entry name" value="AB_hydrolase_fold"/>
</dbReference>
<dbReference type="PANTHER" id="PTHR11487:SF0">
    <property type="entry name" value="S-ACYL FATTY ACID SYNTHASE THIOESTERASE, MEDIUM CHAIN"/>
    <property type="match status" value="1"/>
</dbReference>
<evidence type="ECO:0000259" key="4">
    <source>
        <dbReference type="Pfam" id="PF00975"/>
    </source>
</evidence>
<evidence type="ECO:0000313" key="5">
    <source>
        <dbReference type="EMBL" id="GGL23325.1"/>
    </source>
</evidence>
<evidence type="ECO:0000256" key="1">
    <source>
        <dbReference type="ARBA" id="ARBA00007169"/>
    </source>
</evidence>
<dbReference type="InterPro" id="IPR012223">
    <property type="entry name" value="TEII"/>
</dbReference>
<sequence length="251" mass="26865">MQSPGWIRKFHRSKAAEPLPLLIFPHAGSGASAYRALSKAFSADFDVFVFQYPGRQDRANEPALTSLVDIAAGAFAEFRAAGAHHGLPFVTFGHSMGSLVSFEFVQLAEAAGLPVNQAVISAAVAPCRGAHRKPAPTDDDELLDHLAKLEGTGSDVLASRELMRMALPAIKADHRASDDYRCDPEVKIATRIHAIGGDRDPIVSIADLNGWRRHSDEVEVTVFDGGHFYLNDHIAALAGLVAMSARSGSNA</sequence>
<protein>
    <recommendedName>
        <fullName evidence="2">Thioesterase TesA</fullName>
    </recommendedName>
</protein>
<dbReference type="InterPro" id="IPR001031">
    <property type="entry name" value="Thioesterase"/>
</dbReference>
<comment type="catalytic activity">
    <reaction evidence="3">
        <text>a fatty acyl-CoA + H2O = a fatty acid + CoA + H(+)</text>
        <dbReference type="Rhea" id="RHEA:16781"/>
        <dbReference type="ChEBI" id="CHEBI:15377"/>
        <dbReference type="ChEBI" id="CHEBI:15378"/>
        <dbReference type="ChEBI" id="CHEBI:28868"/>
        <dbReference type="ChEBI" id="CHEBI:57287"/>
        <dbReference type="ChEBI" id="CHEBI:77636"/>
    </reaction>
</comment>
<name>A0A917RSQ8_9NOCA</name>
<comment type="similarity">
    <text evidence="1">Belongs to the thioesterase family.</text>
</comment>
<dbReference type="RefSeq" id="WP_058857026.1">
    <property type="nucleotide sequence ID" value="NZ_BMMH01000009.1"/>
</dbReference>
<reference evidence="5" key="1">
    <citation type="journal article" date="2014" name="Int. J. Syst. Evol. Microbiol.">
        <title>Complete genome sequence of Corynebacterium casei LMG S-19264T (=DSM 44701T), isolated from a smear-ripened cheese.</title>
        <authorList>
            <consortium name="US DOE Joint Genome Institute (JGI-PGF)"/>
            <person name="Walter F."/>
            <person name="Albersmeier A."/>
            <person name="Kalinowski J."/>
            <person name="Ruckert C."/>
        </authorList>
    </citation>
    <scope>NUCLEOTIDE SEQUENCE</scope>
    <source>
        <strain evidence="5">CGMCC 4.3508</strain>
    </source>
</reference>
<organism evidence="5 6">
    <name type="scientific">Nocardia jinanensis</name>
    <dbReference type="NCBI Taxonomy" id="382504"/>
    <lineage>
        <taxon>Bacteria</taxon>
        <taxon>Bacillati</taxon>
        <taxon>Actinomycetota</taxon>
        <taxon>Actinomycetes</taxon>
        <taxon>Mycobacteriales</taxon>
        <taxon>Nocardiaceae</taxon>
        <taxon>Nocardia</taxon>
    </lineage>
</organism>
<dbReference type="Pfam" id="PF00975">
    <property type="entry name" value="Thioesterase"/>
    <property type="match status" value="1"/>
</dbReference>
<evidence type="ECO:0000256" key="3">
    <source>
        <dbReference type="ARBA" id="ARBA00024293"/>
    </source>
</evidence>
<gene>
    <name evidence="5" type="ORF">GCM10011588_42830</name>
</gene>
<accession>A0A917RSQ8</accession>
<dbReference type="SUPFAM" id="SSF53474">
    <property type="entry name" value="alpha/beta-Hydrolases"/>
    <property type="match status" value="1"/>
</dbReference>